<dbReference type="InterPro" id="IPR018152">
    <property type="entry name" value="SOD_Cu/Zn_BS"/>
</dbReference>
<organism evidence="4 5">
    <name type="scientific">Methylobacillus rhizosphaerae</name>
    <dbReference type="NCBI Taxonomy" id="551994"/>
    <lineage>
        <taxon>Bacteria</taxon>
        <taxon>Pseudomonadati</taxon>
        <taxon>Pseudomonadota</taxon>
        <taxon>Betaproteobacteria</taxon>
        <taxon>Nitrosomonadales</taxon>
        <taxon>Methylophilaceae</taxon>
        <taxon>Methylobacillus</taxon>
    </lineage>
</organism>
<keyword evidence="2" id="KW-0732">Signal</keyword>
<dbReference type="SUPFAM" id="SSF49329">
    <property type="entry name" value="Cu,Zn superoxide dismutase-like"/>
    <property type="match status" value="1"/>
</dbReference>
<dbReference type="OrthoDB" id="5431326at2"/>
<reference evidence="5" key="1">
    <citation type="submission" date="2017-06" db="EMBL/GenBank/DDBJ databases">
        <authorList>
            <person name="Varghese N."/>
            <person name="Submissions S."/>
        </authorList>
    </citation>
    <scope>NUCLEOTIDE SEQUENCE [LARGE SCALE GENOMIC DNA]</scope>
    <source>
        <strain evidence="5">Ca-68</strain>
    </source>
</reference>
<evidence type="ECO:0000256" key="2">
    <source>
        <dbReference type="SAM" id="SignalP"/>
    </source>
</evidence>
<dbReference type="CDD" id="cd00305">
    <property type="entry name" value="Cu-Zn_Superoxide_Dismutase"/>
    <property type="match status" value="1"/>
</dbReference>
<dbReference type="AlphaFoldDB" id="A0A239AC23"/>
<dbReference type="NCBIfam" id="NF007628">
    <property type="entry name" value="PRK10290.1"/>
    <property type="match status" value="1"/>
</dbReference>
<feature type="chain" id="PRO_5012082572" evidence="2">
    <location>
        <begin position="19"/>
        <end position="170"/>
    </location>
</feature>
<protein>
    <submittedName>
        <fullName evidence="4">Superoxide dismutase, Cu-Zn family</fullName>
    </submittedName>
</protein>
<comment type="similarity">
    <text evidence="1">Belongs to the Cu-Zn superoxide dismutase family.</text>
</comment>
<evidence type="ECO:0000313" key="5">
    <source>
        <dbReference type="Proteomes" id="UP000198305"/>
    </source>
</evidence>
<evidence type="ECO:0000313" key="4">
    <source>
        <dbReference type="EMBL" id="SNR93206.1"/>
    </source>
</evidence>
<dbReference type="InterPro" id="IPR024134">
    <property type="entry name" value="SOD_Cu/Zn_/chaperone"/>
</dbReference>
<dbReference type="GO" id="GO:0005507">
    <property type="term" value="F:copper ion binding"/>
    <property type="evidence" value="ECO:0007669"/>
    <property type="project" value="InterPro"/>
</dbReference>
<dbReference type="Pfam" id="PF00080">
    <property type="entry name" value="Sod_Cu"/>
    <property type="match status" value="1"/>
</dbReference>
<feature type="signal peptide" evidence="2">
    <location>
        <begin position="1"/>
        <end position="18"/>
    </location>
</feature>
<accession>A0A239AC23</accession>
<dbReference type="GO" id="GO:0006801">
    <property type="term" value="P:superoxide metabolic process"/>
    <property type="evidence" value="ECO:0007669"/>
    <property type="project" value="InterPro"/>
</dbReference>
<dbReference type="Proteomes" id="UP000198305">
    <property type="component" value="Unassembled WGS sequence"/>
</dbReference>
<feature type="domain" description="Superoxide dismutase copper/zinc binding" evidence="3">
    <location>
        <begin position="37"/>
        <end position="169"/>
    </location>
</feature>
<name>A0A239AC23_9PROT</name>
<dbReference type="EMBL" id="FZOA01000007">
    <property type="protein sequence ID" value="SNR93206.1"/>
    <property type="molecule type" value="Genomic_DNA"/>
</dbReference>
<dbReference type="PROSITE" id="PS00087">
    <property type="entry name" value="SOD_CU_ZN_1"/>
    <property type="match status" value="1"/>
</dbReference>
<dbReference type="Gene3D" id="2.60.40.200">
    <property type="entry name" value="Superoxide dismutase, copper/zinc binding domain"/>
    <property type="match status" value="1"/>
</dbReference>
<dbReference type="InterPro" id="IPR036423">
    <property type="entry name" value="SOD-like_Cu/Zn_dom_sf"/>
</dbReference>
<keyword evidence="5" id="KW-1185">Reference proteome</keyword>
<evidence type="ECO:0000256" key="1">
    <source>
        <dbReference type="ARBA" id="ARBA00010457"/>
    </source>
</evidence>
<evidence type="ECO:0000259" key="3">
    <source>
        <dbReference type="Pfam" id="PF00080"/>
    </source>
</evidence>
<dbReference type="InterPro" id="IPR001424">
    <property type="entry name" value="SOD_Cu_Zn_dom"/>
</dbReference>
<sequence length="170" mass="17448">MKQVLILSLLLSSNFALADIAVPVYLVDEAGTGESVGQILVTESKYGVVLTPALKGLSPGLHGFHVHQNPSCDTNEQGGKRVPAGAAGGHLDPANANKHGTPWGDGHIGDLPPLFVDANGVANQPVLAPRLKLQDMSGHALMIHAGGDNHSDHPEKLGGGAGRIACGVIQ</sequence>
<proteinExistence type="inferred from homology"/>
<dbReference type="PANTHER" id="PTHR10003">
    <property type="entry name" value="SUPEROXIDE DISMUTASE CU-ZN -RELATED"/>
    <property type="match status" value="1"/>
</dbReference>
<gene>
    <name evidence="4" type="ORF">SAMN05192560_1810</name>
</gene>
<dbReference type="RefSeq" id="WP_089375899.1">
    <property type="nucleotide sequence ID" value="NZ_FZOA01000007.1"/>
</dbReference>